<accession>A0A914EKV0</accession>
<organism evidence="2 3">
    <name type="scientific">Acrobeloides nanus</name>
    <dbReference type="NCBI Taxonomy" id="290746"/>
    <lineage>
        <taxon>Eukaryota</taxon>
        <taxon>Metazoa</taxon>
        <taxon>Ecdysozoa</taxon>
        <taxon>Nematoda</taxon>
        <taxon>Chromadorea</taxon>
        <taxon>Rhabditida</taxon>
        <taxon>Tylenchina</taxon>
        <taxon>Cephalobomorpha</taxon>
        <taxon>Cephaloboidea</taxon>
        <taxon>Cephalobidae</taxon>
        <taxon>Acrobeloides</taxon>
    </lineage>
</organism>
<dbReference type="AlphaFoldDB" id="A0A914EKV0"/>
<dbReference type="InterPro" id="IPR001466">
    <property type="entry name" value="Beta-lactam-related"/>
</dbReference>
<dbReference type="Proteomes" id="UP000887540">
    <property type="component" value="Unplaced"/>
</dbReference>
<dbReference type="InterPro" id="IPR023650">
    <property type="entry name" value="Beta-lactam_class-A_AS"/>
</dbReference>
<sequence>MPPLPSRTTFLPTTPPPISAVIPEFPAFDMVRERDDLQVVHPPSPNEQDWVMAIGNESAIDNVLAISLIYGGRLVSMGYYYRYQQIYYYAIMHKYEGPVFLKPNPYTYQELVKVARENQEVNLGLTQLCGQDTGQGQAVFSTYWESIPDVHFKVWFPGTSESEMQRQLMEREGYRLTHLCGYSVNNRAQYVGVWQKPTLSKNPYEAYYGLNLQECLTKDKYLTSKGYIAVQFRVFNAGRNVLCTAIWEYLPGKYHIVEVGDDLRRMYRRISRQDMLPRQISHFLDLENNLKYVVLWSNMHSFRYSPPKELWHGNTSIPVTYLKGAPELLRDDQLEFIVKRIEHFMRDLDIPGLSVAISKKERLKFAAGFGYANIRKKEIVTPHHQFRIGSVSKPITAAAVLILVDQGKVQLDQRVFGKGSIFGMEFAKKNLYGKYADDVTVRHLLEHTAGGWNNLESDAAWLEPQMSTKELIEHVLETIQLEHKPGTKWIYSNFGYQLLGYIIERKSGMTYEDFVKKYIWEPSGVDDIQIARPTLSEKAKREVLYYMSGNKVGFNPYEMLPADRIGPWGGWISSPMELLQFMARFDGFPKKKDILSKDSIEEWAIATRASNETYGLGWSLNIMGFNGWQHDGRMPGSAAMLVRLDNGLEMAVVVNKEYSERDFFHELGYILHHIGNHCDWWNDKFDLFIHSDYF</sequence>
<dbReference type="PROSITE" id="PS00146">
    <property type="entry name" value="BETA_LACTAMASE_A"/>
    <property type="match status" value="1"/>
</dbReference>
<dbReference type="InterPro" id="IPR049511">
    <property type="entry name" value="PGH-like_rpt"/>
</dbReference>
<dbReference type="Pfam" id="PF00144">
    <property type="entry name" value="Beta-lactamase"/>
    <property type="match status" value="1"/>
</dbReference>
<evidence type="ECO:0000313" key="3">
    <source>
        <dbReference type="WBParaSite" id="ACRNAN_scaffold8447.g27261.t1"/>
    </source>
</evidence>
<protein>
    <submittedName>
        <fullName evidence="3">Beta-lactamase-related domain-containing protein</fullName>
    </submittedName>
</protein>
<evidence type="ECO:0000313" key="2">
    <source>
        <dbReference type="Proteomes" id="UP000887540"/>
    </source>
</evidence>
<dbReference type="PANTHER" id="PTHR46825:SF13">
    <property type="entry name" value="BETA-LACTAMASE-RELATED DOMAIN-CONTAINING PROTEIN"/>
    <property type="match status" value="1"/>
</dbReference>
<evidence type="ECO:0000259" key="1">
    <source>
        <dbReference type="Pfam" id="PF00144"/>
    </source>
</evidence>
<dbReference type="SUPFAM" id="SSF56601">
    <property type="entry name" value="beta-lactamase/transpeptidase-like"/>
    <property type="match status" value="1"/>
</dbReference>
<dbReference type="Pfam" id="PF17660">
    <property type="entry name" value="BTRD1"/>
    <property type="match status" value="2"/>
</dbReference>
<reference evidence="3" key="1">
    <citation type="submission" date="2022-11" db="UniProtKB">
        <authorList>
            <consortium name="WormBaseParasite"/>
        </authorList>
    </citation>
    <scope>IDENTIFICATION</scope>
</reference>
<name>A0A914EKV0_9BILA</name>
<dbReference type="PANTHER" id="PTHR46825">
    <property type="entry name" value="D-ALANYL-D-ALANINE-CARBOXYPEPTIDASE/ENDOPEPTIDASE AMPH"/>
    <property type="match status" value="1"/>
</dbReference>
<dbReference type="InterPro" id="IPR012338">
    <property type="entry name" value="Beta-lactam/transpept-like"/>
</dbReference>
<dbReference type="InterPro" id="IPR050491">
    <property type="entry name" value="AmpC-like"/>
</dbReference>
<dbReference type="WBParaSite" id="ACRNAN_scaffold8447.g27261.t1">
    <property type="protein sequence ID" value="ACRNAN_scaffold8447.g27261.t1"/>
    <property type="gene ID" value="ACRNAN_scaffold8447.g27261"/>
</dbReference>
<feature type="domain" description="Beta-lactamase-related" evidence="1">
    <location>
        <begin position="339"/>
        <end position="669"/>
    </location>
</feature>
<dbReference type="Gene3D" id="3.40.710.10">
    <property type="entry name" value="DD-peptidase/beta-lactamase superfamily"/>
    <property type="match status" value="1"/>
</dbReference>
<proteinExistence type="predicted"/>
<keyword evidence="2" id="KW-1185">Reference proteome</keyword>